<organism evidence="17 18">
    <name type="scientific">Legionella sainthelensi</name>
    <dbReference type="NCBI Taxonomy" id="28087"/>
    <lineage>
        <taxon>Bacteria</taxon>
        <taxon>Pseudomonadati</taxon>
        <taxon>Pseudomonadota</taxon>
        <taxon>Gammaproteobacteria</taxon>
        <taxon>Legionellales</taxon>
        <taxon>Legionellaceae</taxon>
        <taxon>Legionella</taxon>
    </lineage>
</organism>
<dbReference type="NCBIfam" id="TIGR00083">
    <property type="entry name" value="ribF"/>
    <property type="match status" value="1"/>
</dbReference>
<dbReference type="AlphaFoldDB" id="A0A0W0YP68"/>
<gene>
    <name evidence="17" type="primary">ribF</name>
    <name evidence="17" type="ORF">Lsai_1272</name>
</gene>
<reference evidence="17 18" key="1">
    <citation type="submission" date="2015-11" db="EMBL/GenBank/DDBJ databases">
        <title>Genomic analysis of 38 Legionella species identifies large and diverse effector repertoires.</title>
        <authorList>
            <person name="Burstein D."/>
            <person name="Amaro F."/>
            <person name="Zusman T."/>
            <person name="Lifshitz Z."/>
            <person name="Cohen O."/>
            <person name="Gilbert J.A."/>
            <person name="Pupko T."/>
            <person name="Shuman H.A."/>
            <person name="Segal G."/>
        </authorList>
    </citation>
    <scope>NUCLEOTIDE SEQUENCE [LARGE SCALE GENOMIC DNA]</scope>
    <source>
        <strain evidence="17 18">Mt.St.Helens-4</strain>
    </source>
</reference>
<dbReference type="Pfam" id="PF01687">
    <property type="entry name" value="Flavokinase"/>
    <property type="match status" value="1"/>
</dbReference>
<sequence>MNLLMKLLRGVQHFSAFNKGVVATIGNFDGVHLGHQSLIKTLKAKANHLKLPLVLVLFEPQPREYFQKEKAPARLSSLREKLEVLRSCQIDYIYCFKFNNHLAQTSADSFARNYLFSMLNVKHLLVGEDFRFGKNREGDIDLLKALSKEYACEVTIYSNFCINEDRISSTKIRSALQKGDLNTATKYLGRVYSICGRILHGDGRGRQWGIPTANLALHRYSLPLHGVFVVQVRIVSKMVYGVANVGRRPTVDGSKNILEVHLFDFDQSVYGELMQVFFLHKLRDEVKFTSVDALLAQINEDIKAAKAYLRTYNHSPQNFSERSAVP</sequence>
<dbReference type="Gene3D" id="2.40.30.30">
    <property type="entry name" value="Riboflavin kinase-like"/>
    <property type="match status" value="1"/>
</dbReference>
<evidence type="ECO:0000256" key="14">
    <source>
        <dbReference type="ARBA" id="ARBA00049494"/>
    </source>
</evidence>
<dbReference type="NCBIfam" id="NF004162">
    <property type="entry name" value="PRK05627.1-5"/>
    <property type="match status" value="1"/>
</dbReference>
<dbReference type="NCBIfam" id="NF004160">
    <property type="entry name" value="PRK05627.1-3"/>
    <property type="match status" value="1"/>
</dbReference>
<dbReference type="SUPFAM" id="SSF52374">
    <property type="entry name" value="Nucleotidylyl transferase"/>
    <property type="match status" value="1"/>
</dbReference>
<keyword evidence="6 15" id="KW-0808">Transferase</keyword>
<dbReference type="InterPro" id="IPR023465">
    <property type="entry name" value="Riboflavin_kinase_dom_sf"/>
</dbReference>
<evidence type="ECO:0000256" key="9">
    <source>
        <dbReference type="ARBA" id="ARBA00022777"/>
    </source>
</evidence>
<dbReference type="GO" id="GO:0003919">
    <property type="term" value="F:FMN adenylyltransferase activity"/>
    <property type="evidence" value="ECO:0007669"/>
    <property type="project" value="UniProtKB-UniRule"/>
</dbReference>
<dbReference type="PANTHER" id="PTHR22749">
    <property type="entry name" value="RIBOFLAVIN KINASE/FMN ADENYLYLTRANSFERASE"/>
    <property type="match status" value="1"/>
</dbReference>
<dbReference type="InterPro" id="IPR002606">
    <property type="entry name" value="Riboflavin_kinase_bac"/>
</dbReference>
<evidence type="ECO:0000256" key="7">
    <source>
        <dbReference type="ARBA" id="ARBA00022695"/>
    </source>
</evidence>
<dbReference type="GO" id="GO:0009398">
    <property type="term" value="P:FMN biosynthetic process"/>
    <property type="evidence" value="ECO:0007669"/>
    <property type="project" value="UniProtKB-UniRule"/>
</dbReference>
<evidence type="ECO:0000313" key="18">
    <source>
        <dbReference type="Proteomes" id="UP000054621"/>
    </source>
</evidence>
<dbReference type="InterPro" id="IPR004821">
    <property type="entry name" value="Cyt_trans-like"/>
</dbReference>
<dbReference type="Proteomes" id="UP000054621">
    <property type="component" value="Unassembled WGS sequence"/>
</dbReference>
<evidence type="ECO:0000256" key="13">
    <source>
        <dbReference type="ARBA" id="ARBA00047880"/>
    </source>
</evidence>
<dbReference type="STRING" id="28087.Lsai_1272"/>
<dbReference type="InterPro" id="IPR023468">
    <property type="entry name" value="Riboflavin_kinase"/>
</dbReference>
<keyword evidence="7 15" id="KW-0548">Nucleotidyltransferase</keyword>
<proteinExistence type="inferred from homology"/>
<evidence type="ECO:0000256" key="15">
    <source>
        <dbReference type="PIRNR" id="PIRNR004491"/>
    </source>
</evidence>
<dbReference type="PIRSF" id="PIRSF004491">
    <property type="entry name" value="FAD_Synth"/>
    <property type="match status" value="1"/>
</dbReference>
<dbReference type="SUPFAM" id="SSF82114">
    <property type="entry name" value="Riboflavin kinase-like"/>
    <property type="match status" value="1"/>
</dbReference>
<feature type="domain" description="Riboflavin kinase" evidence="16">
    <location>
        <begin position="187"/>
        <end position="310"/>
    </location>
</feature>
<keyword evidence="11 15" id="KW-0067">ATP-binding</keyword>
<dbReference type="NCBIfam" id="NF004163">
    <property type="entry name" value="PRK05627.1-6"/>
    <property type="match status" value="1"/>
</dbReference>
<keyword evidence="12" id="KW-0511">Multifunctional enzyme</keyword>
<evidence type="ECO:0000256" key="11">
    <source>
        <dbReference type="ARBA" id="ARBA00022840"/>
    </source>
</evidence>
<protein>
    <recommendedName>
        <fullName evidence="15">Riboflavin biosynthesis protein</fullName>
    </recommendedName>
    <domain>
        <recommendedName>
            <fullName evidence="15">Riboflavin kinase</fullName>
            <ecNumber evidence="15">2.7.1.26</ecNumber>
        </recommendedName>
        <alternativeName>
            <fullName evidence="15">Flavokinase</fullName>
        </alternativeName>
    </domain>
    <domain>
        <recommendedName>
            <fullName evidence="15">FMN adenylyltransferase</fullName>
            <ecNumber evidence="15">2.7.7.2</ecNumber>
        </recommendedName>
        <alternativeName>
            <fullName evidence="15">FAD pyrophosphorylase</fullName>
        </alternativeName>
        <alternativeName>
            <fullName evidence="15">FAD synthase</fullName>
        </alternativeName>
    </domain>
</protein>
<comment type="catalytic activity">
    <reaction evidence="13 15">
        <text>riboflavin + ATP = FMN + ADP + H(+)</text>
        <dbReference type="Rhea" id="RHEA:14357"/>
        <dbReference type="ChEBI" id="CHEBI:15378"/>
        <dbReference type="ChEBI" id="CHEBI:30616"/>
        <dbReference type="ChEBI" id="CHEBI:57986"/>
        <dbReference type="ChEBI" id="CHEBI:58210"/>
        <dbReference type="ChEBI" id="CHEBI:456216"/>
        <dbReference type="EC" id="2.7.1.26"/>
    </reaction>
</comment>
<comment type="similarity">
    <text evidence="15">Belongs to the ribF family.</text>
</comment>
<dbReference type="SMART" id="SM00904">
    <property type="entry name" value="Flavokinase"/>
    <property type="match status" value="1"/>
</dbReference>
<dbReference type="GO" id="GO:0008531">
    <property type="term" value="F:riboflavin kinase activity"/>
    <property type="evidence" value="ECO:0007669"/>
    <property type="project" value="UniProtKB-UniRule"/>
</dbReference>
<name>A0A0W0YP68_9GAMM</name>
<keyword evidence="5 15" id="KW-0288">FMN</keyword>
<dbReference type="NCBIfam" id="NF004159">
    <property type="entry name" value="PRK05627.1-2"/>
    <property type="match status" value="1"/>
</dbReference>
<dbReference type="UniPathway" id="UPA00276">
    <property type="reaction ID" value="UER00406"/>
</dbReference>
<evidence type="ECO:0000256" key="5">
    <source>
        <dbReference type="ARBA" id="ARBA00022643"/>
    </source>
</evidence>
<evidence type="ECO:0000256" key="2">
    <source>
        <dbReference type="ARBA" id="ARBA00004726"/>
    </source>
</evidence>
<dbReference type="EMBL" id="LNYV01000013">
    <property type="protein sequence ID" value="KTD58665.1"/>
    <property type="molecule type" value="Genomic_DNA"/>
</dbReference>
<dbReference type="UniPathway" id="UPA00277">
    <property type="reaction ID" value="UER00407"/>
</dbReference>
<comment type="pathway">
    <text evidence="3 15">Cofactor biosynthesis; FMN biosynthesis; FMN from riboflavin (ATP route): step 1/1.</text>
</comment>
<evidence type="ECO:0000256" key="10">
    <source>
        <dbReference type="ARBA" id="ARBA00022827"/>
    </source>
</evidence>
<evidence type="ECO:0000256" key="12">
    <source>
        <dbReference type="ARBA" id="ARBA00023268"/>
    </source>
</evidence>
<dbReference type="Pfam" id="PF06574">
    <property type="entry name" value="FAD_syn"/>
    <property type="match status" value="1"/>
</dbReference>
<comment type="pathway">
    <text evidence="2 15">Cofactor biosynthesis; FAD biosynthesis; FAD from FMN: step 1/1.</text>
</comment>
<keyword evidence="8 15" id="KW-0547">Nucleotide-binding</keyword>
<dbReference type="FunFam" id="3.40.50.620:FF:000021">
    <property type="entry name" value="Riboflavin biosynthesis protein"/>
    <property type="match status" value="1"/>
</dbReference>
<dbReference type="InterPro" id="IPR014729">
    <property type="entry name" value="Rossmann-like_a/b/a_fold"/>
</dbReference>
<dbReference type="CDD" id="cd02064">
    <property type="entry name" value="FAD_synthetase_N"/>
    <property type="match status" value="1"/>
</dbReference>
<evidence type="ECO:0000256" key="6">
    <source>
        <dbReference type="ARBA" id="ARBA00022679"/>
    </source>
</evidence>
<accession>A0A0W0YP68</accession>
<comment type="caution">
    <text evidence="17">The sequence shown here is derived from an EMBL/GenBank/DDBJ whole genome shotgun (WGS) entry which is preliminary data.</text>
</comment>
<evidence type="ECO:0000256" key="8">
    <source>
        <dbReference type="ARBA" id="ARBA00022741"/>
    </source>
</evidence>
<dbReference type="Gene3D" id="3.40.50.620">
    <property type="entry name" value="HUPs"/>
    <property type="match status" value="1"/>
</dbReference>
<keyword evidence="9 15" id="KW-0418">Kinase</keyword>
<comment type="catalytic activity">
    <reaction evidence="14 15">
        <text>FMN + ATP + H(+) = FAD + diphosphate</text>
        <dbReference type="Rhea" id="RHEA:17237"/>
        <dbReference type="ChEBI" id="CHEBI:15378"/>
        <dbReference type="ChEBI" id="CHEBI:30616"/>
        <dbReference type="ChEBI" id="CHEBI:33019"/>
        <dbReference type="ChEBI" id="CHEBI:57692"/>
        <dbReference type="ChEBI" id="CHEBI:58210"/>
        <dbReference type="EC" id="2.7.7.2"/>
    </reaction>
</comment>
<evidence type="ECO:0000256" key="1">
    <source>
        <dbReference type="ARBA" id="ARBA00002121"/>
    </source>
</evidence>
<dbReference type="EC" id="2.7.1.26" evidence="15"/>
<evidence type="ECO:0000259" key="16">
    <source>
        <dbReference type="SMART" id="SM00904"/>
    </source>
</evidence>
<dbReference type="PANTHER" id="PTHR22749:SF6">
    <property type="entry name" value="RIBOFLAVIN KINASE"/>
    <property type="match status" value="1"/>
</dbReference>
<dbReference type="PATRIC" id="fig|28087.4.peg.1358"/>
<dbReference type="eggNOG" id="COG0196">
    <property type="taxonomic scope" value="Bacteria"/>
</dbReference>
<evidence type="ECO:0000256" key="3">
    <source>
        <dbReference type="ARBA" id="ARBA00005201"/>
    </source>
</evidence>
<dbReference type="EC" id="2.7.7.2" evidence="15"/>
<evidence type="ECO:0000313" key="17">
    <source>
        <dbReference type="EMBL" id="KTD58665.1"/>
    </source>
</evidence>
<dbReference type="GO" id="GO:0006747">
    <property type="term" value="P:FAD biosynthetic process"/>
    <property type="evidence" value="ECO:0007669"/>
    <property type="project" value="UniProtKB-UniRule"/>
</dbReference>
<dbReference type="GO" id="GO:0005524">
    <property type="term" value="F:ATP binding"/>
    <property type="evidence" value="ECO:0007669"/>
    <property type="project" value="UniProtKB-UniRule"/>
</dbReference>
<keyword evidence="10 15" id="KW-0274">FAD</keyword>
<evidence type="ECO:0000256" key="4">
    <source>
        <dbReference type="ARBA" id="ARBA00022630"/>
    </source>
</evidence>
<dbReference type="InterPro" id="IPR015865">
    <property type="entry name" value="Riboflavin_kinase_bac/euk"/>
</dbReference>
<dbReference type="InterPro" id="IPR015864">
    <property type="entry name" value="FAD_synthase"/>
</dbReference>
<dbReference type="NCBIfam" id="TIGR00125">
    <property type="entry name" value="cyt_tran_rel"/>
    <property type="match status" value="1"/>
</dbReference>
<comment type="function">
    <text evidence="1">Catalyzes the phosphorylation of riboflavin to FMN followed by the adenylation of FMN to FAD.</text>
</comment>
<dbReference type="GO" id="GO:0009231">
    <property type="term" value="P:riboflavin biosynthetic process"/>
    <property type="evidence" value="ECO:0007669"/>
    <property type="project" value="InterPro"/>
</dbReference>
<keyword evidence="4 15" id="KW-0285">Flavoprotein</keyword>